<dbReference type="Pfam" id="PF10651">
    <property type="entry name" value="BppU_N"/>
    <property type="match status" value="1"/>
</dbReference>
<gene>
    <name evidence="2" type="ORF">R55214_HHFBAMCI_00111</name>
</gene>
<protein>
    <recommendedName>
        <fullName evidence="1">BppU N-terminal domain-containing protein</fullName>
    </recommendedName>
</protein>
<accession>A0ABN9YLK7</accession>
<sequence length="460" mass="49744">MSKTINLNLDTSKSDIQNPKILLRQGDGNYQTLRVTITSNGEPTDLTNADVVYLGTTSADHKIIDSNITKVDALNGVIDYRPPKQWGQDMGNFKNSYFEITTGDSTGSTASFKVSVLEAVDLNAEQAGDYITVVDGIVAVVRKELSDQLADVQVKTDNATGLVKQASDNLVAMAQNYNTDITNKYNDANAKASNINQLLNTGVIHAKADTAGTADIANSLPPSFAQLIKGLEVTDYLTAKKMLYVDQDATINRMEMTGQAVLAGKTYTSDLQVNGPLEINSTTTANKNFVVQGHAWLNGSVDLYNTLNWGSLTVKGSTNLGGDTVTNKLDVNGPLFAHQDVTIFGQLKTTGGQNIYTTSGSLPQYNITYEANRVNNLVIVTLNGHLAHWPSWNGVGPTLPNGFRPIRNSTLWLRIDYDILDIIVGTDGSFYNRSSNRDAGISPSDALGTVLFATNDSFPW</sequence>
<organism evidence="2 3">
    <name type="scientific">Fructobacillus evanidus</name>
    <dbReference type="NCBI Taxonomy" id="3064281"/>
    <lineage>
        <taxon>Bacteria</taxon>
        <taxon>Bacillati</taxon>
        <taxon>Bacillota</taxon>
        <taxon>Bacilli</taxon>
        <taxon>Lactobacillales</taxon>
        <taxon>Lactobacillaceae</taxon>
        <taxon>Fructobacillus</taxon>
    </lineage>
</organism>
<name>A0ABN9YLK7_9LACO</name>
<reference evidence="2 3" key="1">
    <citation type="submission" date="2023-10" db="EMBL/GenBank/DDBJ databases">
        <authorList>
            <person name="Botero Cardona J."/>
        </authorList>
    </citation>
    <scope>NUCLEOTIDE SEQUENCE [LARGE SCALE GENOMIC DNA]</scope>
    <source>
        <strain evidence="2 3">R-55214</strain>
    </source>
</reference>
<comment type="caution">
    <text evidence="2">The sequence shown here is derived from an EMBL/GenBank/DDBJ whole genome shotgun (WGS) entry which is preliminary data.</text>
</comment>
<dbReference type="RefSeq" id="WP_338343145.1">
    <property type="nucleotide sequence ID" value="NZ_CAUZLH010000001.1"/>
</dbReference>
<evidence type="ECO:0000313" key="3">
    <source>
        <dbReference type="Proteomes" id="UP001314166"/>
    </source>
</evidence>
<evidence type="ECO:0000313" key="2">
    <source>
        <dbReference type="EMBL" id="CAK1225834.1"/>
    </source>
</evidence>
<feature type="domain" description="BppU N-terminal" evidence="1">
    <location>
        <begin position="2"/>
        <end position="140"/>
    </location>
</feature>
<evidence type="ECO:0000259" key="1">
    <source>
        <dbReference type="Pfam" id="PF10651"/>
    </source>
</evidence>
<proteinExistence type="predicted"/>
<dbReference type="Gene3D" id="2.60.40.3350">
    <property type="match status" value="1"/>
</dbReference>
<dbReference type="Proteomes" id="UP001314166">
    <property type="component" value="Unassembled WGS sequence"/>
</dbReference>
<dbReference type="InterPro" id="IPR018913">
    <property type="entry name" value="BppU_N"/>
</dbReference>
<keyword evidence="3" id="KW-1185">Reference proteome</keyword>
<dbReference type="EMBL" id="CAUZMB010000001">
    <property type="protein sequence ID" value="CAK1225834.1"/>
    <property type="molecule type" value="Genomic_DNA"/>
</dbReference>